<dbReference type="AlphaFoldDB" id="A0A382AS33"/>
<dbReference type="InterPro" id="IPR013785">
    <property type="entry name" value="Aldolase_TIM"/>
</dbReference>
<proteinExistence type="predicted"/>
<accession>A0A382AS33</accession>
<sequence>IQSKIVQADFIGMDKGVAALKSGLNMLGYEATVPRRPTRPLSSDEKSELREAFETAEIL</sequence>
<gene>
    <name evidence="1" type="ORF">METZ01_LOCUS156651</name>
</gene>
<feature type="non-terminal residue" evidence="1">
    <location>
        <position position="1"/>
    </location>
</feature>
<evidence type="ECO:0000313" key="1">
    <source>
        <dbReference type="EMBL" id="SVB03797.1"/>
    </source>
</evidence>
<organism evidence="1">
    <name type="scientific">marine metagenome</name>
    <dbReference type="NCBI Taxonomy" id="408172"/>
    <lineage>
        <taxon>unclassified sequences</taxon>
        <taxon>metagenomes</taxon>
        <taxon>ecological metagenomes</taxon>
    </lineage>
</organism>
<protein>
    <recommendedName>
        <fullName evidence="2">Dihydrodipicolinate synthase family protein</fullName>
    </recommendedName>
</protein>
<name>A0A382AS33_9ZZZZ</name>
<reference evidence="1" key="1">
    <citation type="submission" date="2018-05" db="EMBL/GenBank/DDBJ databases">
        <authorList>
            <person name="Lanie J.A."/>
            <person name="Ng W.-L."/>
            <person name="Kazmierczak K.M."/>
            <person name="Andrzejewski T.M."/>
            <person name="Davidsen T.M."/>
            <person name="Wayne K.J."/>
            <person name="Tettelin H."/>
            <person name="Glass J.I."/>
            <person name="Rusch D."/>
            <person name="Podicherti R."/>
            <person name="Tsui H.-C.T."/>
            <person name="Winkler M.E."/>
        </authorList>
    </citation>
    <scope>NUCLEOTIDE SEQUENCE</scope>
</reference>
<dbReference type="Gene3D" id="3.20.20.70">
    <property type="entry name" value="Aldolase class I"/>
    <property type="match status" value="1"/>
</dbReference>
<dbReference type="EMBL" id="UINC01026407">
    <property type="protein sequence ID" value="SVB03797.1"/>
    <property type="molecule type" value="Genomic_DNA"/>
</dbReference>
<dbReference type="SUPFAM" id="SSF51569">
    <property type="entry name" value="Aldolase"/>
    <property type="match status" value="1"/>
</dbReference>
<evidence type="ECO:0008006" key="2">
    <source>
        <dbReference type="Google" id="ProtNLM"/>
    </source>
</evidence>